<name>A0A0M8NZZ1_9EURO</name>
<evidence type="ECO:0000313" key="3">
    <source>
        <dbReference type="Proteomes" id="UP000037696"/>
    </source>
</evidence>
<comment type="caution">
    <text evidence="2">The sequence shown here is derived from an EMBL/GenBank/DDBJ whole genome shotgun (WGS) entry which is preliminary data.</text>
</comment>
<dbReference type="AlphaFoldDB" id="A0A0M8NZZ1"/>
<sequence>SAHSPECPEHHYSTPEDPAPPKPLTCPSPPILIFFSQACFDHNSLVLTSTS</sequence>
<feature type="region of interest" description="Disordered" evidence="1">
    <location>
        <begin position="1"/>
        <end position="24"/>
    </location>
</feature>
<feature type="non-terminal residue" evidence="2">
    <location>
        <position position="1"/>
    </location>
</feature>
<evidence type="ECO:0000256" key="1">
    <source>
        <dbReference type="SAM" id="MobiDB-lite"/>
    </source>
</evidence>
<organism evidence="2 3">
    <name type="scientific">Penicillium nordicum</name>
    <dbReference type="NCBI Taxonomy" id="229535"/>
    <lineage>
        <taxon>Eukaryota</taxon>
        <taxon>Fungi</taxon>
        <taxon>Dikarya</taxon>
        <taxon>Ascomycota</taxon>
        <taxon>Pezizomycotina</taxon>
        <taxon>Eurotiomycetes</taxon>
        <taxon>Eurotiomycetidae</taxon>
        <taxon>Eurotiales</taxon>
        <taxon>Aspergillaceae</taxon>
        <taxon>Penicillium</taxon>
    </lineage>
</organism>
<reference evidence="2 3" key="1">
    <citation type="submission" date="2015-08" db="EMBL/GenBank/DDBJ databases">
        <title>Genome sequencing of Penicillium nordicum.</title>
        <authorList>
            <person name="Nguyen H.D."/>
            <person name="Seifert K.A."/>
        </authorList>
    </citation>
    <scope>NUCLEOTIDE SEQUENCE [LARGE SCALE GENOMIC DNA]</scope>
    <source>
        <strain evidence="2 3">DAOMC 185683</strain>
    </source>
</reference>
<evidence type="ECO:0000313" key="2">
    <source>
        <dbReference type="EMBL" id="KOS37801.1"/>
    </source>
</evidence>
<proteinExistence type="predicted"/>
<dbReference type="EMBL" id="LHQQ01000293">
    <property type="protein sequence ID" value="KOS37801.1"/>
    <property type="molecule type" value="Genomic_DNA"/>
</dbReference>
<dbReference type="Proteomes" id="UP000037696">
    <property type="component" value="Unassembled WGS sequence"/>
</dbReference>
<feature type="compositionally biased region" description="Basic and acidic residues" evidence="1">
    <location>
        <begin position="1"/>
        <end position="14"/>
    </location>
</feature>
<accession>A0A0M8NZZ1</accession>
<protein>
    <submittedName>
        <fullName evidence="2">Uncharacterized protein</fullName>
    </submittedName>
</protein>
<keyword evidence="3" id="KW-1185">Reference proteome</keyword>
<gene>
    <name evidence="2" type="ORF">ACN38_g11397</name>
</gene>